<dbReference type="RefSeq" id="WP_266337369.1">
    <property type="nucleotide sequence ID" value="NZ_JAPKNK010000001.1"/>
</dbReference>
<dbReference type="AlphaFoldDB" id="A0A9X3IJU9"/>
<feature type="modified residue" description="4-aspartylphosphate" evidence="3">
    <location>
        <position position="66"/>
    </location>
</feature>
<dbReference type="SUPFAM" id="SSF52172">
    <property type="entry name" value="CheY-like"/>
    <property type="match status" value="1"/>
</dbReference>
<evidence type="ECO:0000259" key="5">
    <source>
        <dbReference type="PROSITE" id="PS50043"/>
    </source>
</evidence>
<keyword evidence="4" id="KW-0472">Membrane</keyword>
<keyword evidence="2" id="KW-0238">DNA-binding</keyword>
<sequence>MMETTTARLCLLVEDQPRSRDWLLGVLTAAFPGIGVVAFARRAEALAWLAERQGSGVPGFDLALIDLGLPDGSGIDLVRKLVEAWPDVMPVIATIYDDDAHIFEAIAAGARGYVLKDEEADLLIGILRRIDRGEPSLSPSVAHRLLAHFRAPPSKSGDEAGLTPRETETLTLLARGLTVAETAERMGLRPQTVAGYVKVIYQKLSISTRAEATREAVRRRLC</sequence>
<evidence type="ECO:0000313" key="7">
    <source>
        <dbReference type="EMBL" id="MCX5568127.1"/>
    </source>
</evidence>
<accession>A0A9X3IJU9</accession>
<dbReference type="Gene3D" id="3.40.50.2300">
    <property type="match status" value="1"/>
</dbReference>
<evidence type="ECO:0000256" key="4">
    <source>
        <dbReference type="SAM" id="Phobius"/>
    </source>
</evidence>
<gene>
    <name evidence="7" type="ORF">OSH07_02855</name>
</gene>
<evidence type="ECO:0000259" key="6">
    <source>
        <dbReference type="PROSITE" id="PS50110"/>
    </source>
</evidence>
<dbReference type="SMART" id="SM00421">
    <property type="entry name" value="HTH_LUXR"/>
    <property type="match status" value="1"/>
</dbReference>
<dbReference type="InterPro" id="IPR001789">
    <property type="entry name" value="Sig_transdc_resp-reg_receiver"/>
</dbReference>
<dbReference type="EMBL" id="JAPKNK010000001">
    <property type="protein sequence ID" value="MCX5568127.1"/>
    <property type="molecule type" value="Genomic_DNA"/>
</dbReference>
<dbReference type="GO" id="GO:0000160">
    <property type="term" value="P:phosphorelay signal transduction system"/>
    <property type="evidence" value="ECO:0007669"/>
    <property type="project" value="InterPro"/>
</dbReference>
<dbReference type="InterPro" id="IPR000792">
    <property type="entry name" value="Tscrpt_reg_LuxR_C"/>
</dbReference>
<comment type="caution">
    <text evidence="7">The sequence shown here is derived from an EMBL/GenBank/DDBJ whole genome shotgun (WGS) entry which is preliminary data.</text>
</comment>
<feature type="transmembrane region" description="Helical" evidence="4">
    <location>
        <begin position="22"/>
        <end position="40"/>
    </location>
</feature>
<evidence type="ECO:0000256" key="1">
    <source>
        <dbReference type="ARBA" id="ARBA00022553"/>
    </source>
</evidence>
<dbReference type="GO" id="GO:0006355">
    <property type="term" value="P:regulation of DNA-templated transcription"/>
    <property type="evidence" value="ECO:0007669"/>
    <property type="project" value="InterPro"/>
</dbReference>
<dbReference type="GO" id="GO:0003677">
    <property type="term" value="F:DNA binding"/>
    <property type="evidence" value="ECO:0007669"/>
    <property type="project" value="UniProtKB-KW"/>
</dbReference>
<reference evidence="7" key="1">
    <citation type="submission" date="2022-11" db="EMBL/GenBank/DDBJ databases">
        <title>Biodiversity and phylogenetic relationships of bacteria.</title>
        <authorList>
            <person name="Machado R.A.R."/>
            <person name="Bhat A."/>
            <person name="Loulou A."/>
            <person name="Kallel S."/>
        </authorList>
    </citation>
    <scope>NUCLEOTIDE SEQUENCE</scope>
    <source>
        <strain evidence="7">K-TC2</strain>
    </source>
</reference>
<dbReference type="InterPro" id="IPR039420">
    <property type="entry name" value="WalR-like"/>
</dbReference>
<evidence type="ECO:0000256" key="2">
    <source>
        <dbReference type="ARBA" id="ARBA00023125"/>
    </source>
</evidence>
<dbReference type="PANTHER" id="PTHR43214">
    <property type="entry name" value="TWO-COMPONENT RESPONSE REGULATOR"/>
    <property type="match status" value="1"/>
</dbReference>
<evidence type="ECO:0000313" key="8">
    <source>
        <dbReference type="Proteomes" id="UP001144805"/>
    </source>
</evidence>
<dbReference type="Proteomes" id="UP001144805">
    <property type="component" value="Unassembled WGS sequence"/>
</dbReference>
<dbReference type="InterPro" id="IPR058245">
    <property type="entry name" value="NreC/VraR/RcsB-like_REC"/>
</dbReference>
<feature type="domain" description="HTH luxR-type" evidence="5">
    <location>
        <begin position="155"/>
        <end position="220"/>
    </location>
</feature>
<dbReference type="SMART" id="SM00448">
    <property type="entry name" value="REC"/>
    <property type="match status" value="1"/>
</dbReference>
<keyword evidence="1 3" id="KW-0597">Phosphoprotein</keyword>
<dbReference type="SUPFAM" id="SSF46894">
    <property type="entry name" value="C-terminal effector domain of the bipartite response regulators"/>
    <property type="match status" value="1"/>
</dbReference>
<dbReference type="PROSITE" id="PS50043">
    <property type="entry name" value="HTH_LUXR_2"/>
    <property type="match status" value="1"/>
</dbReference>
<dbReference type="Pfam" id="PF00196">
    <property type="entry name" value="GerE"/>
    <property type="match status" value="1"/>
</dbReference>
<name>A0A9X3IJU9_9HYPH</name>
<dbReference type="CDD" id="cd06170">
    <property type="entry name" value="LuxR_C_like"/>
    <property type="match status" value="1"/>
</dbReference>
<dbReference type="PRINTS" id="PR00038">
    <property type="entry name" value="HTHLUXR"/>
</dbReference>
<dbReference type="InterPro" id="IPR016032">
    <property type="entry name" value="Sig_transdc_resp-reg_C-effctor"/>
</dbReference>
<feature type="domain" description="Response regulatory" evidence="6">
    <location>
        <begin position="9"/>
        <end position="131"/>
    </location>
</feature>
<dbReference type="Pfam" id="PF00072">
    <property type="entry name" value="Response_reg"/>
    <property type="match status" value="1"/>
</dbReference>
<keyword evidence="4" id="KW-1133">Transmembrane helix</keyword>
<keyword evidence="8" id="KW-1185">Reference proteome</keyword>
<keyword evidence="4" id="KW-0812">Transmembrane</keyword>
<dbReference type="CDD" id="cd17535">
    <property type="entry name" value="REC_NarL-like"/>
    <property type="match status" value="1"/>
</dbReference>
<evidence type="ECO:0000256" key="3">
    <source>
        <dbReference type="PROSITE-ProRule" id="PRU00169"/>
    </source>
</evidence>
<dbReference type="PROSITE" id="PS50110">
    <property type="entry name" value="RESPONSE_REGULATORY"/>
    <property type="match status" value="1"/>
</dbReference>
<proteinExistence type="predicted"/>
<organism evidence="7 8">
    <name type="scientific">Kaistia nematophila</name>
    <dbReference type="NCBI Taxonomy" id="2994654"/>
    <lineage>
        <taxon>Bacteria</taxon>
        <taxon>Pseudomonadati</taxon>
        <taxon>Pseudomonadota</taxon>
        <taxon>Alphaproteobacteria</taxon>
        <taxon>Hyphomicrobiales</taxon>
        <taxon>Kaistiaceae</taxon>
        <taxon>Kaistia</taxon>
    </lineage>
</organism>
<dbReference type="InterPro" id="IPR011006">
    <property type="entry name" value="CheY-like_superfamily"/>
</dbReference>
<protein>
    <submittedName>
        <fullName evidence="7">Response regulator transcription factor</fullName>
    </submittedName>
</protein>